<keyword evidence="2 6" id="KW-0101">Branched-chain amino acid catabolism</keyword>
<evidence type="ECO:0000256" key="5">
    <source>
        <dbReference type="PIRSR" id="PIRSR000103-1"/>
    </source>
</evidence>
<dbReference type="FunFam" id="1.10.1040.10:FF:000006">
    <property type="entry name" value="3-hydroxyisobutyrate dehydrogenase"/>
    <property type="match status" value="1"/>
</dbReference>
<proteinExistence type="inferred from homology"/>
<dbReference type="Gene3D" id="1.10.1040.10">
    <property type="entry name" value="N-(1-d-carboxylethyl)-l-norvaline Dehydrogenase, domain 2"/>
    <property type="match status" value="1"/>
</dbReference>
<evidence type="ECO:0000313" key="9">
    <source>
        <dbReference type="EMBL" id="AKM08613.1"/>
    </source>
</evidence>
<dbReference type="PROSITE" id="PS00895">
    <property type="entry name" value="3_HYDROXYISOBUT_DH"/>
    <property type="match status" value="1"/>
</dbReference>
<dbReference type="InterPro" id="IPR036291">
    <property type="entry name" value="NAD(P)-bd_dom_sf"/>
</dbReference>
<keyword evidence="3 6" id="KW-0560">Oxidoreductase</keyword>
<dbReference type="Proteomes" id="UP000037643">
    <property type="component" value="Chromosome"/>
</dbReference>
<evidence type="ECO:0000259" key="8">
    <source>
        <dbReference type="Pfam" id="PF14833"/>
    </source>
</evidence>
<dbReference type="SUPFAM" id="SSF51735">
    <property type="entry name" value="NAD(P)-binding Rossmann-fold domains"/>
    <property type="match status" value="1"/>
</dbReference>
<dbReference type="InterPro" id="IPR013328">
    <property type="entry name" value="6PGD_dom2"/>
</dbReference>
<evidence type="ECO:0000259" key="7">
    <source>
        <dbReference type="Pfam" id="PF03446"/>
    </source>
</evidence>
<dbReference type="UniPathway" id="UPA00362"/>
<dbReference type="InterPro" id="IPR029154">
    <property type="entry name" value="HIBADH-like_NADP-bd"/>
</dbReference>
<dbReference type="PANTHER" id="PTHR22981:SF7">
    <property type="entry name" value="3-HYDROXYISOBUTYRATE DEHYDROGENASE, MITOCHONDRIAL"/>
    <property type="match status" value="1"/>
</dbReference>
<dbReference type="InterPro" id="IPR008927">
    <property type="entry name" value="6-PGluconate_DH-like_C_sf"/>
</dbReference>
<name>A0A0G3XE35_9SPHN</name>
<dbReference type="KEGG" id="amx:AM2010_2558"/>
<comment type="pathway">
    <text evidence="6">Amino-acid degradation; L-valine degradation.</text>
</comment>
<dbReference type="PANTHER" id="PTHR22981">
    <property type="entry name" value="3-HYDROXYISOBUTYRATE DEHYDROGENASE-RELATED"/>
    <property type="match status" value="1"/>
</dbReference>
<dbReference type="PATRIC" id="fig|543877.4.peg.2595"/>
<dbReference type="InterPro" id="IPR002204">
    <property type="entry name" value="3-OH-isobutyrate_DH-rel_CS"/>
</dbReference>
<comment type="catalytic activity">
    <reaction evidence="6">
        <text>3-hydroxy-2-methylpropanoate + NAD(+) = 2-methyl-3-oxopropanoate + NADH + H(+)</text>
        <dbReference type="Rhea" id="RHEA:17681"/>
        <dbReference type="ChEBI" id="CHEBI:11805"/>
        <dbReference type="ChEBI" id="CHEBI:15378"/>
        <dbReference type="ChEBI" id="CHEBI:57540"/>
        <dbReference type="ChEBI" id="CHEBI:57700"/>
        <dbReference type="ChEBI" id="CHEBI:57945"/>
        <dbReference type="EC" id="1.1.1.31"/>
    </reaction>
</comment>
<dbReference type="Pfam" id="PF03446">
    <property type="entry name" value="NAD_binding_2"/>
    <property type="match status" value="1"/>
</dbReference>
<dbReference type="AlphaFoldDB" id="A0A0G3XE35"/>
<evidence type="ECO:0000256" key="1">
    <source>
        <dbReference type="ARBA" id="ARBA00009080"/>
    </source>
</evidence>
<dbReference type="GO" id="GO:0051287">
    <property type="term" value="F:NAD binding"/>
    <property type="evidence" value="ECO:0007669"/>
    <property type="project" value="InterPro"/>
</dbReference>
<dbReference type="EMBL" id="CP011805">
    <property type="protein sequence ID" value="AKM08613.1"/>
    <property type="molecule type" value="Genomic_DNA"/>
</dbReference>
<dbReference type="EC" id="1.1.1.31" evidence="6"/>
<dbReference type="OrthoDB" id="9812907at2"/>
<dbReference type="PIRSF" id="PIRSF000103">
    <property type="entry name" value="HIBADH"/>
    <property type="match status" value="1"/>
</dbReference>
<dbReference type="InterPro" id="IPR011548">
    <property type="entry name" value="HIBADH"/>
</dbReference>
<evidence type="ECO:0000313" key="10">
    <source>
        <dbReference type="Proteomes" id="UP000037643"/>
    </source>
</evidence>
<dbReference type="GO" id="GO:0006574">
    <property type="term" value="P:L-valine catabolic process"/>
    <property type="evidence" value="ECO:0007669"/>
    <property type="project" value="UniProtKB-UniPathway"/>
</dbReference>
<dbReference type="GO" id="GO:0050661">
    <property type="term" value="F:NADP binding"/>
    <property type="evidence" value="ECO:0007669"/>
    <property type="project" value="InterPro"/>
</dbReference>
<dbReference type="GO" id="GO:0008442">
    <property type="term" value="F:3-hydroxyisobutyrate dehydrogenase activity"/>
    <property type="evidence" value="ECO:0007669"/>
    <property type="project" value="UniProtKB-EC"/>
</dbReference>
<dbReference type="NCBIfam" id="TIGR01692">
    <property type="entry name" value="HIBADH"/>
    <property type="match status" value="1"/>
</dbReference>
<accession>A0A0G3XE35</accession>
<keyword evidence="4 6" id="KW-0520">NAD</keyword>
<dbReference type="RefSeq" id="WP_047807415.1">
    <property type="nucleotide sequence ID" value="NZ_CP011805.1"/>
</dbReference>
<dbReference type="InterPro" id="IPR006115">
    <property type="entry name" value="6PGDH_NADP-bd"/>
</dbReference>
<dbReference type="SUPFAM" id="SSF48179">
    <property type="entry name" value="6-phosphogluconate dehydrogenase C-terminal domain-like"/>
    <property type="match status" value="1"/>
</dbReference>
<feature type="domain" description="6-phosphogluconate dehydrogenase NADP-binding" evidence="7">
    <location>
        <begin position="2"/>
        <end position="159"/>
    </location>
</feature>
<dbReference type="Gene3D" id="3.40.50.720">
    <property type="entry name" value="NAD(P)-binding Rossmann-like Domain"/>
    <property type="match status" value="1"/>
</dbReference>
<sequence>MKIAFIGLGNMGGGMAANLVKAGHAVNAFDLSEDARATAAGHGCTVFADAQEAVKGVEAVVTMLPNGAIVRGVLENDVFGHAPQGAIVLDCSTIDVATTRDLSEAASAKGYLMVDAPVSGGIAAANGGTLTFMVGGTAEAFARAEPILAAMGKAVIHAGDAGAGEAAKLCNNLILAATMIATCEGFRLAEKLGLDPQVFYDISSKATGQSWSMTSYCPVPGVGPQSPSDNDYKGGFASALMLKDLKLAMEAAETSGASTPLGQHAKELYEDFAAEHGALDFSAIIKSL</sequence>
<reference evidence="9 10" key="1">
    <citation type="submission" date="2015-06" db="EMBL/GenBank/DDBJ databases">
        <authorList>
            <person name="Kim K.M."/>
        </authorList>
    </citation>
    <scope>NUCLEOTIDE SEQUENCE [LARGE SCALE GENOMIC DNA]</scope>
    <source>
        <strain evidence="9 10">KCTC 22370</strain>
    </source>
</reference>
<feature type="active site" evidence="5">
    <location>
        <position position="168"/>
    </location>
</feature>
<evidence type="ECO:0000256" key="2">
    <source>
        <dbReference type="ARBA" id="ARBA00022456"/>
    </source>
</evidence>
<protein>
    <recommendedName>
        <fullName evidence="6">3-hydroxyisobutyrate dehydrogenase</fullName>
        <shortName evidence="6">HIBADH</shortName>
        <ecNumber evidence="6">1.1.1.31</ecNumber>
    </recommendedName>
</protein>
<organism evidence="9 10">
    <name type="scientific">Pelagerythrobacter marensis</name>
    <dbReference type="NCBI Taxonomy" id="543877"/>
    <lineage>
        <taxon>Bacteria</taxon>
        <taxon>Pseudomonadati</taxon>
        <taxon>Pseudomonadota</taxon>
        <taxon>Alphaproteobacteria</taxon>
        <taxon>Sphingomonadales</taxon>
        <taxon>Erythrobacteraceae</taxon>
        <taxon>Pelagerythrobacter</taxon>
    </lineage>
</organism>
<dbReference type="InterPro" id="IPR015815">
    <property type="entry name" value="HIBADH-related"/>
</dbReference>
<keyword evidence="10" id="KW-1185">Reference proteome</keyword>
<feature type="domain" description="3-hydroxyisobutyrate dehydrogenase-like NAD-binding" evidence="8">
    <location>
        <begin position="162"/>
        <end position="287"/>
    </location>
</feature>
<gene>
    <name evidence="9" type="ORF">AM2010_2558</name>
</gene>
<evidence type="ECO:0000256" key="4">
    <source>
        <dbReference type="ARBA" id="ARBA00023027"/>
    </source>
</evidence>
<evidence type="ECO:0000256" key="6">
    <source>
        <dbReference type="RuleBase" id="RU910714"/>
    </source>
</evidence>
<evidence type="ECO:0000256" key="3">
    <source>
        <dbReference type="ARBA" id="ARBA00023002"/>
    </source>
</evidence>
<dbReference type="Pfam" id="PF14833">
    <property type="entry name" value="NAD_binding_11"/>
    <property type="match status" value="1"/>
</dbReference>
<comment type="similarity">
    <text evidence="1 6">Belongs to the HIBADH-related family.</text>
</comment>
<dbReference type="STRING" id="543877.AM2010_2558"/>